<dbReference type="Proteomes" id="UP000176803">
    <property type="component" value="Unassembled WGS sequence"/>
</dbReference>
<organism evidence="1 2">
    <name type="scientific">Candidatus Roizmanbacteria bacterium RIFCSPHIGHO2_12_FULL_41_11</name>
    <dbReference type="NCBI Taxonomy" id="1802052"/>
    <lineage>
        <taxon>Bacteria</taxon>
        <taxon>Candidatus Roizmaniibacteriota</taxon>
    </lineage>
</organism>
<accession>A0A1F7HZU6</accession>
<proteinExistence type="predicted"/>
<reference evidence="1 2" key="1">
    <citation type="journal article" date="2016" name="Nat. Commun.">
        <title>Thousands of microbial genomes shed light on interconnected biogeochemical processes in an aquifer system.</title>
        <authorList>
            <person name="Anantharaman K."/>
            <person name="Brown C.T."/>
            <person name="Hug L.A."/>
            <person name="Sharon I."/>
            <person name="Castelle C.J."/>
            <person name="Probst A.J."/>
            <person name="Thomas B.C."/>
            <person name="Singh A."/>
            <person name="Wilkins M.J."/>
            <person name="Karaoz U."/>
            <person name="Brodie E.L."/>
            <person name="Williams K.H."/>
            <person name="Hubbard S.S."/>
            <person name="Banfield J.F."/>
        </authorList>
    </citation>
    <scope>NUCLEOTIDE SEQUENCE [LARGE SCALE GENOMIC DNA]</scope>
</reference>
<protein>
    <submittedName>
        <fullName evidence="1">Uncharacterized protein</fullName>
    </submittedName>
</protein>
<name>A0A1F7HZU6_9BACT</name>
<dbReference type="EMBL" id="MGAC01000058">
    <property type="protein sequence ID" value="OGK36656.1"/>
    <property type="molecule type" value="Genomic_DNA"/>
</dbReference>
<evidence type="ECO:0000313" key="2">
    <source>
        <dbReference type="Proteomes" id="UP000176803"/>
    </source>
</evidence>
<dbReference type="AlphaFoldDB" id="A0A1F7HZU6"/>
<gene>
    <name evidence="1" type="ORF">A3F03_00930</name>
</gene>
<evidence type="ECO:0000313" key="1">
    <source>
        <dbReference type="EMBL" id="OGK36656.1"/>
    </source>
</evidence>
<sequence>MGTHMHEPQPTPPYDRQKVEAHVNANLLDGKRNPAIWGKRRCGDDRDEQLNAGEAVFGADIGFSAITLATLKDYGAVTSQADWRMQAIATTHSAISQERVYYVHTGKHGQPGVIAGDCGHFKCIQGDETYGLDQVDIQAIRDYMAEMKAAGRLNEVSYEAEHAAGAVVRDFSNRYAIRSRDPNQQTQVFVLQIKRIMINVKKTAVRLGQEFQIDPDELYQKLLTKFNHHTELTRQKLANDLPIFDAIDGDQEGKLVIEDVNPDRPME</sequence>
<comment type="caution">
    <text evidence="1">The sequence shown here is derived from an EMBL/GenBank/DDBJ whole genome shotgun (WGS) entry which is preliminary data.</text>
</comment>